<gene>
    <name evidence="2" type="ORF">PUN28_013742</name>
</gene>
<evidence type="ECO:0000313" key="2">
    <source>
        <dbReference type="EMBL" id="KAL0110298.1"/>
    </source>
</evidence>
<reference evidence="2 3" key="1">
    <citation type="submission" date="2023-03" db="EMBL/GenBank/DDBJ databases">
        <title>High recombination rates correlate with genetic variation in Cardiocondyla obscurior ants.</title>
        <authorList>
            <person name="Errbii M."/>
        </authorList>
    </citation>
    <scope>NUCLEOTIDE SEQUENCE [LARGE SCALE GENOMIC DNA]</scope>
    <source>
        <strain evidence="2">Alpha-2009</strain>
        <tissue evidence="2">Whole body</tissue>
    </source>
</reference>
<protein>
    <recommendedName>
        <fullName evidence="4">Secreted protein</fullName>
    </recommendedName>
</protein>
<proteinExistence type="predicted"/>
<name>A0AAW2F446_9HYME</name>
<evidence type="ECO:0000313" key="3">
    <source>
        <dbReference type="Proteomes" id="UP001430953"/>
    </source>
</evidence>
<accession>A0AAW2F446</accession>
<evidence type="ECO:0000256" key="1">
    <source>
        <dbReference type="SAM" id="SignalP"/>
    </source>
</evidence>
<keyword evidence="1" id="KW-0732">Signal</keyword>
<sequence>MYLFFFFLFYACIYISELKICVANYAKLKIELYYNFLASYKPSFIYRWSRYFYAFQKNFFFNFCKTAIIE</sequence>
<dbReference type="EMBL" id="JADYXP020000014">
    <property type="protein sequence ID" value="KAL0110298.1"/>
    <property type="molecule type" value="Genomic_DNA"/>
</dbReference>
<dbReference type="Proteomes" id="UP001430953">
    <property type="component" value="Unassembled WGS sequence"/>
</dbReference>
<comment type="caution">
    <text evidence="2">The sequence shown here is derived from an EMBL/GenBank/DDBJ whole genome shotgun (WGS) entry which is preliminary data.</text>
</comment>
<keyword evidence="3" id="KW-1185">Reference proteome</keyword>
<organism evidence="2 3">
    <name type="scientific">Cardiocondyla obscurior</name>
    <dbReference type="NCBI Taxonomy" id="286306"/>
    <lineage>
        <taxon>Eukaryota</taxon>
        <taxon>Metazoa</taxon>
        <taxon>Ecdysozoa</taxon>
        <taxon>Arthropoda</taxon>
        <taxon>Hexapoda</taxon>
        <taxon>Insecta</taxon>
        <taxon>Pterygota</taxon>
        <taxon>Neoptera</taxon>
        <taxon>Endopterygota</taxon>
        <taxon>Hymenoptera</taxon>
        <taxon>Apocrita</taxon>
        <taxon>Aculeata</taxon>
        <taxon>Formicoidea</taxon>
        <taxon>Formicidae</taxon>
        <taxon>Myrmicinae</taxon>
        <taxon>Cardiocondyla</taxon>
    </lineage>
</organism>
<evidence type="ECO:0008006" key="4">
    <source>
        <dbReference type="Google" id="ProtNLM"/>
    </source>
</evidence>
<feature type="chain" id="PRO_5043486644" description="Secreted protein" evidence="1">
    <location>
        <begin position="24"/>
        <end position="70"/>
    </location>
</feature>
<dbReference type="AlphaFoldDB" id="A0AAW2F446"/>
<feature type="signal peptide" evidence="1">
    <location>
        <begin position="1"/>
        <end position="23"/>
    </location>
</feature>